<dbReference type="InterPro" id="IPR019021">
    <property type="entry name" value="Mms22"/>
</dbReference>
<dbReference type="OrthoDB" id="2386201at2759"/>
<name>A0A2A9NS08_9AGAR</name>
<feature type="compositionally biased region" description="Basic and acidic residues" evidence="1">
    <location>
        <begin position="405"/>
        <end position="417"/>
    </location>
</feature>
<dbReference type="Proteomes" id="UP000242287">
    <property type="component" value="Unassembled WGS sequence"/>
</dbReference>
<dbReference type="STRING" id="703135.A0A2A9NS08"/>
<accession>A0A2A9NS08</accession>
<dbReference type="GO" id="GO:0005634">
    <property type="term" value="C:nucleus"/>
    <property type="evidence" value="ECO:0007669"/>
    <property type="project" value="InterPro"/>
</dbReference>
<feature type="region of interest" description="Disordered" evidence="1">
    <location>
        <begin position="391"/>
        <end position="417"/>
    </location>
</feature>
<dbReference type="EMBL" id="KZ301993">
    <property type="protein sequence ID" value="PFH51057.1"/>
    <property type="molecule type" value="Genomic_DNA"/>
</dbReference>
<gene>
    <name evidence="2" type="ORF">AMATHDRAFT_3443</name>
</gene>
<evidence type="ECO:0008006" key="4">
    <source>
        <dbReference type="Google" id="ProtNLM"/>
    </source>
</evidence>
<feature type="compositionally biased region" description="Polar residues" evidence="1">
    <location>
        <begin position="48"/>
        <end position="63"/>
    </location>
</feature>
<dbReference type="GO" id="GO:0000724">
    <property type="term" value="P:double-strand break repair via homologous recombination"/>
    <property type="evidence" value="ECO:0007669"/>
    <property type="project" value="TreeGrafter"/>
</dbReference>
<protein>
    <recommendedName>
        <fullName evidence="4">Mus7/MMS22 family-domain-containing protein</fullName>
    </recommendedName>
</protein>
<organism evidence="2 3">
    <name type="scientific">Amanita thiersii Skay4041</name>
    <dbReference type="NCBI Taxonomy" id="703135"/>
    <lineage>
        <taxon>Eukaryota</taxon>
        <taxon>Fungi</taxon>
        <taxon>Dikarya</taxon>
        <taxon>Basidiomycota</taxon>
        <taxon>Agaricomycotina</taxon>
        <taxon>Agaricomycetes</taxon>
        <taxon>Agaricomycetidae</taxon>
        <taxon>Agaricales</taxon>
        <taxon>Pluteineae</taxon>
        <taxon>Amanitaceae</taxon>
        <taxon>Amanita</taxon>
    </lineage>
</organism>
<feature type="region of interest" description="Disordered" evidence="1">
    <location>
        <begin position="164"/>
        <end position="219"/>
    </location>
</feature>
<feature type="region of interest" description="Disordered" evidence="1">
    <location>
        <begin position="1"/>
        <end position="69"/>
    </location>
</feature>
<reference evidence="2 3" key="1">
    <citation type="submission" date="2014-02" db="EMBL/GenBank/DDBJ databases">
        <title>Transposable element dynamics among asymbiotic and ectomycorrhizal Amanita fungi.</title>
        <authorList>
            <consortium name="DOE Joint Genome Institute"/>
            <person name="Hess J."/>
            <person name="Skrede I."/>
            <person name="Wolfe B."/>
            <person name="LaButti K."/>
            <person name="Ohm R.A."/>
            <person name="Grigoriev I.V."/>
            <person name="Pringle A."/>
        </authorList>
    </citation>
    <scope>NUCLEOTIDE SEQUENCE [LARGE SCALE GENOMIC DNA]</scope>
    <source>
        <strain evidence="2 3">SKay4041</strain>
    </source>
</reference>
<feature type="compositionally biased region" description="Basic and acidic residues" evidence="1">
    <location>
        <begin position="283"/>
        <end position="301"/>
    </location>
</feature>
<evidence type="ECO:0000256" key="1">
    <source>
        <dbReference type="SAM" id="MobiDB-lite"/>
    </source>
</evidence>
<dbReference type="PANTHER" id="PTHR28122:SF1">
    <property type="entry name" value="E3 UBIQUITIN-PROTEIN LIGASE SUBSTRATE RECEPTOR MMS22"/>
    <property type="match status" value="1"/>
</dbReference>
<feature type="compositionally biased region" description="Polar residues" evidence="1">
    <location>
        <begin position="165"/>
        <end position="219"/>
    </location>
</feature>
<feature type="region of interest" description="Disordered" evidence="1">
    <location>
        <begin position="670"/>
        <end position="690"/>
    </location>
</feature>
<feature type="region of interest" description="Disordered" evidence="1">
    <location>
        <begin position="283"/>
        <end position="308"/>
    </location>
</feature>
<feature type="compositionally biased region" description="Acidic residues" evidence="1">
    <location>
        <begin position="1"/>
        <end position="15"/>
    </location>
</feature>
<sequence length="1777" mass="200705">MEDDVVETSDLEELEEQRASTLFQRDPSRTVDIYIRSDGNSPRKRVKLSQSPKQLPIKSSPSFPLSPPATSSPFSLQLFSYSSSTSVSPLTPVGQRGTNAHGMIDVNNADDDVYDSSPDHGSQDPLLIQSDELVLVSDFLEPTASPGSSPRHPAHVDLFPPVEVSSRSDQPLESSGTTLISQTHGIQTQSRLCNTIKPTPSALRSSPQAVSPISNSPPIEKMFNSQNTLASTPTIEKRVGNGRRYSLRTRQAIQIAPYSVDKYQYKKALQGNPEAIIRFQSPERRGRERRNEYEDVGDSFKGDTTQGNEIHTDHVNLQYANPNKGSSHSAITSSYPEILQDLPSTDDEENEDLRTWSNEARRVIRERSAKKAKEQTRIMKYGRCLPLVCNTDRRRSTDGDEEDDNHSSERLYHLPGHDQDYEMPLHKVHNGSLWTHKAPTPGPLERTLSSNVEVGATDNPSLDSSIPIFDVLEQTSDPQSNSSSTDESEPLLDKKSMRALNRMVPAFVVNRLLNQERPSYYRQHQKHRSIPAVSSEEEEPVRPGKTRTRKVSRLGGLQEIRGDSESSEDMRSSFGTPLTSTSQELTQTGSAAEILVHPSLSFIKEPEWEANSIISVSGSESNSDARVVRRTDDEIGEDDINAYLKNDESASEEDMENLIDWMLAGTRTISSDSKQSVSDKHSYKRGKGPRTCQRMIHGINRSGKKNSKQKRALLRFGGTIHGRHQAENLTAFVKESTNRTMEASTRFSDIKQHFPHSSLPVRRSMDRRSKAKGGHAHQSTDAVYLLASESNKRITSGRNEVLSASVDARSDYSHNQKSPASLRDQLQLYHPSVYSGKPSYNQPVEDPNEAHVSMECRDNTQALEDHHFEDSGTEMSHHQIVSDDLIIASLPLGITFHPETFVGKGWLRELIDSLGPKIRTTMPSSYTLRKIILHPEMGLDDFLILLRDICEWMVESATGLPEIDQTQELREWKFITRIVCQYISWFRYAASNEEYRRLTHAVEQHVNEMTHRINQLSLKRASLDASILLFDWFVIELLARLGYQPTPPNISNTFYSSLSLLVGHLVELDVQQAVQAVTSGDILDSEDTPKLSAEMWVILIHLLGDFAIVGEPRRAPHLLWRLVLGHLQNRMKGTSFEDSEVAWKTIFCLCALSQFSVHGISTNQFGLPASWELVVFAMKTCLSADPQVDEKLPLVAHLEQDKYIGVLTHRCLLLCDLCKWKLDNASELFNELAKIFRSRKFANLRHEKPEYPLFMLHNDWSLLSQIIATDSAFVSFLKLIFRAAVPDGEMRREIEISPRLRKLLSLATPLGSLPFSKATPPSKNDLSMLFNRLSAVALGLYLDPASHKTRFSHARTYVIFANADTTTRMAVIRGMMNLAILSQKIGIQIDAIAEWIAEIATSLADELKAHTPSPTNTKLAILYICIQAHLEAVRRILDSFSHTCQYPEPALITSLKPLLSNQELFNARSTALPAPERPHVAVEVNTESQEEYNASFDFDFNDPTLIAVLGVPEYKVHEEKMYNAIHVTDLYWLSRRNLMNLINELNNSDRELAPYDIKKLDRAIYCWLGCADQWSAILEPKETMWKKITSEALRRRVDLGVVVQLLKLHPLVYSTQMDMFLEAFFESLVVDQITIEHEYVSMLLSIDGLQHPLFQHMDRIEKFDHGSYNIHESQYLVLKLPILQVVLSNLDEIISRVEESNDQANAGSSNSQQFVDYCIKGFSAMRGILSSLSPQSNARISYTKWCKQLFHFLQGLKHISSHPRLDYWISWGRSLDI</sequence>
<dbReference type="Pfam" id="PF09462">
    <property type="entry name" value="Mus7"/>
    <property type="match status" value="1"/>
</dbReference>
<dbReference type="GO" id="GO:0035361">
    <property type="term" value="C:Cul8-RING ubiquitin ligase complex"/>
    <property type="evidence" value="ECO:0007669"/>
    <property type="project" value="TreeGrafter"/>
</dbReference>
<keyword evidence="3" id="KW-1185">Reference proteome</keyword>
<feature type="region of interest" description="Disordered" evidence="1">
    <location>
        <begin position="520"/>
        <end position="581"/>
    </location>
</feature>
<proteinExistence type="predicted"/>
<evidence type="ECO:0000313" key="2">
    <source>
        <dbReference type="EMBL" id="PFH51057.1"/>
    </source>
</evidence>
<feature type="compositionally biased region" description="Basic and acidic residues" evidence="1">
    <location>
        <begin position="560"/>
        <end position="571"/>
    </location>
</feature>
<dbReference type="PANTHER" id="PTHR28122">
    <property type="entry name" value="E3 UBIQUITIN-PROTEIN LIGASE SUBSTRATE RECEPTOR MMS22"/>
    <property type="match status" value="1"/>
</dbReference>
<evidence type="ECO:0000313" key="3">
    <source>
        <dbReference type="Proteomes" id="UP000242287"/>
    </source>
</evidence>
<dbReference type="GO" id="GO:0031297">
    <property type="term" value="P:replication fork processing"/>
    <property type="evidence" value="ECO:0007669"/>
    <property type="project" value="InterPro"/>
</dbReference>